<dbReference type="AlphaFoldDB" id="A0A9D7LPY8"/>
<evidence type="ECO:0000313" key="6">
    <source>
        <dbReference type="EMBL" id="MBK8889905.1"/>
    </source>
</evidence>
<evidence type="ECO:0000259" key="5">
    <source>
        <dbReference type="Pfam" id="PF04357"/>
    </source>
</evidence>
<accession>A0A9D7LPY8</accession>
<dbReference type="Proteomes" id="UP000808146">
    <property type="component" value="Unassembled WGS sequence"/>
</dbReference>
<dbReference type="PANTHER" id="PTHR36985:SF1">
    <property type="entry name" value="TRANSLOCATION AND ASSEMBLY MODULE SUBUNIT TAMB"/>
    <property type="match status" value="1"/>
</dbReference>
<keyword evidence="3" id="KW-1133">Transmembrane helix</keyword>
<keyword evidence="4" id="KW-0472">Membrane</keyword>
<proteinExistence type="predicted"/>
<gene>
    <name evidence="6" type="ORF">IPN75_05655</name>
</gene>
<evidence type="ECO:0000256" key="4">
    <source>
        <dbReference type="ARBA" id="ARBA00023136"/>
    </source>
</evidence>
<dbReference type="Pfam" id="PF04357">
    <property type="entry name" value="TamB"/>
    <property type="match status" value="1"/>
</dbReference>
<dbReference type="PANTHER" id="PTHR36985">
    <property type="entry name" value="TRANSLOCATION AND ASSEMBLY MODULE SUBUNIT TAMB"/>
    <property type="match status" value="1"/>
</dbReference>
<name>A0A9D7LPY8_9RHOO</name>
<keyword evidence="2" id="KW-0812">Transmembrane</keyword>
<evidence type="ECO:0000256" key="1">
    <source>
        <dbReference type="ARBA" id="ARBA00004167"/>
    </source>
</evidence>
<dbReference type="GO" id="GO:0009306">
    <property type="term" value="P:protein secretion"/>
    <property type="evidence" value="ECO:0007669"/>
    <property type="project" value="InterPro"/>
</dbReference>
<dbReference type="InterPro" id="IPR007452">
    <property type="entry name" value="TamB_C"/>
</dbReference>
<evidence type="ECO:0000313" key="7">
    <source>
        <dbReference type="Proteomes" id="UP000808146"/>
    </source>
</evidence>
<comment type="caution">
    <text evidence="6">The sequence shown here is derived from an EMBL/GenBank/DDBJ whole genome shotgun (WGS) entry which is preliminary data.</text>
</comment>
<sequence>MRRLLPLLATTMLVAATAIGGIWLAFSESGLGTLARLTASASGGRLTLEQPSGRLLGPLAFARVIWSEPGTEVVIERLQIDWSPAALLERRLSIAELAAARVAIEIASSDEASTPPASLRLPLAVDVKKIAISRLDYGKLFSAGDLQAAFVSDGADHRLTAVRGQFGKTAISGEMTLGADAPLPVQVSAMLAGQVDEQPVRLVVDAAGPLVRIVLKVMAEEGLRGDGQVTLTPFARHSFAEAQLALADVDPAAWIAGAPAARLTLRAQIKPDERQDGALGGDFNVGNSMAGPLDRQRLPLESLSGRFDWADDGARLADLVARLPGQGRLNGSGNWRNGSLALDLEASALDAVQLASVLRSTRLSGSISARIAADEQQLAVRLGDTRFVLDAKASHEHGRVSLSRLELAAGEARLTARGELDTTQEMTFSVAGELGRFDPSRFARVPAAMLNGTLSASGRLGPRPVVEAQFVLRDSRLAGQPLTGRGDLVIDWPRIPRADVQLAAGRNTLTARGAFGQSGDTLQVDIDAPALAPYGLDGSLAGHLRLAGTPSQPTLAGELATPYLGLPGVGRIKEASLTADLGSLPDSPLRIDARVGMLDGADRPGLIRKLDVHAEGTRRHHRLRLAGEIAGSDALKLVIEGGVVDDARELQWSGRLLEASLVAAERFRSFALTQPAAITLATAAWRVGPLVLAGDAWQLRLQADSGAQRLHVDVSGQGSRLGNITGQLEATMLDAWTLNRRAAWQGSLRGEIPDLGWVAELLGKAWRSGGRFNGELKLGGTPEHPLASGQFRGEELVLTLPEQGMRLTNGVLDARLDDNLLRVSQLAFDSPLQPAPPTLQREAADVLAEKAARPGRLEIAGQMRVDPGASSSIYGRASDGATLDLRLDRVGVYQLPGQWMLLSGDGNISLIKDALRVRGRLAVDAAFWQMAPMGAPRLSDDVVVKTADGAPAPTGFRPRLDLDVETDLARNFHFRGLGLEARLAGSVRLRAEGRDLPRASGRIRTQGGRYDAFGQQLEIERGILTFQGLLDNPAIDALAVRRGLAVEAGVQITGTAQRPIVRLVSDPDVPDVEKLSWLVLGHGPEQGGAGAAGLLLSAAGSLFGNDSGGLMRQIKQGFGIDEFSVRQGGIGDSGGRQMRSRVVGGSFDTASGTGDQIVSVGRRLSRNVLLSYDQALGRAGSVVKLTVSLNRQVSLVARAGTDNALDMLYTITFGGPASREKRDDSPR</sequence>
<dbReference type="GO" id="GO:0005886">
    <property type="term" value="C:plasma membrane"/>
    <property type="evidence" value="ECO:0007669"/>
    <property type="project" value="InterPro"/>
</dbReference>
<dbReference type="GO" id="GO:0097347">
    <property type="term" value="C:TAM protein secretion complex"/>
    <property type="evidence" value="ECO:0007669"/>
    <property type="project" value="TreeGrafter"/>
</dbReference>
<feature type="domain" description="Translocation and assembly module TamB C-terminal" evidence="5">
    <location>
        <begin position="881"/>
        <end position="1213"/>
    </location>
</feature>
<organism evidence="6 7">
    <name type="scientific">Candidatus Dechloromonas phosphorivorans</name>
    <dbReference type="NCBI Taxonomy" id="2899244"/>
    <lineage>
        <taxon>Bacteria</taxon>
        <taxon>Pseudomonadati</taxon>
        <taxon>Pseudomonadota</taxon>
        <taxon>Betaproteobacteria</taxon>
        <taxon>Rhodocyclales</taxon>
        <taxon>Azonexaceae</taxon>
        <taxon>Dechloromonas</taxon>
    </lineage>
</organism>
<evidence type="ECO:0000256" key="3">
    <source>
        <dbReference type="ARBA" id="ARBA00022989"/>
    </source>
</evidence>
<evidence type="ECO:0000256" key="2">
    <source>
        <dbReference type="ARBA" id="ARBA00022692"/>
    </source>
</evidence>
<comment type="subcellular location">
    <subcellularLocation>
        <location evidence="1">Membrane</location>
        <topology evidence="1">Single-pass membrane protein</topology>
    </subcellularLocation>
</comment>
<reference evidence="7" key="1">
    <citation type="journal article" date="2021" name="Nat. Commun.">
        <title>Connecting structure to function with the recovery of over 1000 high-quality metagenome-assembled genomes from activated sludge using long-read sequencing.</title>
        <authorList>
            <person name="Singleton C.M."/>
            <person name="Petriglieri F."/>
            <person name="Kristensen J.M."/>
            <person name="Kirkegaard R.H."/>
            <person name="Michaelsen T.Y."/>
            <person name="Andersen M.H."/>
            <person name="Kondrotaite Z."/>
            <person name="Karst S.M."/>
            <person name="Dueholm M.S."/>
            <person name="Nielsen P.H."/>
            <person name="Albertsen M."/>
        </authorList>
    </citation>
    <scope>NUCLEOTIDE SEQUENCE [LARGE SCALE GENOMIC DNA]</scope>
</reference>
<dbReference type="EMBL" id="JADKBR010000003">
    <property type="protein sequence ID" value="MBK8889905.1"/>
    <property type="molecule type" value="Genomic_DNA"/>
</dbReference>
<protein>
    <submittedName>
        <fullName evidence="6">Translocation/assembly module TamB domain-containing protein</fullName>
    </submittedName>
</protein>